<keyword evidence="2 6" id="KW-0805">Transcription regulation</keyword>
<name>A0ABT4CTP8_9CLOT</name>
<gene>
    <name evidence="10" type="primary">rpoD</name>
    <name evidence="6" type="synonym">sigA</name>
    <name evidence="10" type="ORF">OXH55_14245</name>
</gene>
<sequence>MPEKNKKKEPNKKKSMKDNNEKMRIIKSLIDKGKKKGSLTYQEIMDELENVELSPEQIEKVYAVLESMDIEVIGDMKEEQEAEEEEELDLSIPEGISIDDPVRMYLKEIGKVPLLSSEQEIELAQKIEEGSMIAKKKLAEANLRLVVSIAKRYVGRGMLFLDLIQEGNLGLIKAVEKFDYRKGYKFSTYATWWIRQAITRAIADQARTIRIPVHMVETINKLIRVSRQLLQELGREPQPEEIAKMMEMPVDKVREIMKIAQEPVSLETPIGEEEDSHLGDFIPDDEAPAPAEAAAFTMLKEQLINVLDTLTPREEKVLRLRFGLDDGRARTLEEVGKEFNVTRERIRQIEAKALRKLRHPSRSKKLKDYLD</sequence>
<feature type="region of interest" description="Disordered" evidence="7">
    <location>
        <begin position="1"/>
        <end position="21"/>
    </location>
</feature>
<dbReference type="HAMAP" id="MF_00963">
    <property type="entry name" value="Sigma70_RpoD_SigA"/>
    <property type="match status" value="1"/>
</dbReference>
<dbReference type="InterPro" id="IPR050239">
    <property type="entry name" value="Sigma-70_RNA_pol_init_factors"/>
</dbReference>
<dbReference type="EMBL" id="JAPQES010000005">
    <property type="protein sequence ID" value="MCY6371803.1"/>
    <property type="molecule type" value="Genomic_DNA"/>
</dbReference>
<dbReference type="NCBIfam" id="TIGR02937">
    <property type="entry name" value="sigma70-ECF"/>
    <property type="match status" value="1"/>
</dbReference>
<dbReference type="InterPro" id="IPR007630">
    <property type="entry name" value="RNA_pol_sigma70_r4"/>
</dbReference>
<keyword evidence="5 6" id="KW-0804">Transcription</keyword>
<dbReference type="InterPro" id="IPR007627">
    <property type="entry name" value="RNA_pol_sigma70_r2"/>
</dbReference>
<evidence type="ECO:0000259" key="8">
    <source>
        <dbReference type="PROSITE" id="PS00715"/>
    </source>
</evidence>
<dbReference type="Proteomes" id="UP001079657">
    <property type="component" value="Unassembled WGS sequence"/>
</dbReference>
<dbReference type="PROSITE" id="PS00716">
    <property type="entry name" value="SIGMA70_2"/>
    <property type="match status" value="1"/>
</dbReference>
<keyword evidence="1 6" id="KW-0963">Cytoplasm</keyword>
<dbReference type="InterPro" id="IPR036388">
    <property type="entry name" value="WH-like_DNA-bd_sf"/>
</dbReference>
<dbReference type="Pfam" id="PF04539">
    <property type="entry name" value="Sigma70_r3"/>
    <property type="match status" value="1"/>
</dbReference>
<dbReference type="InterPro" id="IPR013324">
    <property type="entry name" value="RNA_pol_sigma_r3/r4-like"/>
</dbReference>
<accession>A0ABT4CTP8</accession>
<dbReference type="InterPro" id="IPR042189">
    <property type="entry name" value="RNA_pol_sigma_70_r1_1_sf"/>
</dbReference>
<proteinExistence type="inferred from homology"/>
<dbReference type="PRINTS" id="PR00046">
    <property type="entry name" value="SIGMA70FCT"/>
</dbReference>
<evidence type="ECO:0000313" key="11">
    <source>
        <dbReference type="Proteomes" id="UP001079657"/>
    </source>
</evidence>
<dbReference type="InterPro" id="IPR014284">
    <property type="entry name" value="RNA_pol_sigma-70_dom"/>
</dbReference>
<keyword evidence="11" id="KW-1185">Reference proteome</keyword>
<dbReference type="InterPro" id="IPR009042">
    <property type="entry name" value="RNA_pol_sigma70_r1_2"/>
</dbReference>
<feature type="region of interest" description="Sigma-70 factor domain-4" evidence="6">
    <location>
        <begin position="306"/>
        <end position="359"/>
    </location>
</feature>
<evidence type="ECO:0000256" key="7">
    <source>
        <dbReference type="SAM" id="MobiDB-lite"/>
    </source>
</evidence>
<dbReference type="RefSeq" id="WP_268050700.1">
    <property type="nucleotide sequence ID" value="NZ_JAPQES010000005.1"/>
</dbReference>
<evidence type="ECO:0000256" key="2">
    <source>
        <dbReference type="ARBA" id="ARBA00023015"/>
    </source>
</evidence>
<protein>
    <recommendedName>
        <fullName evidence="6">RNA polymerase sigma factor SigA</fullName>
    </recommendedName>
</protein>
<keyword evidence="3 6" id="KW-0731">Sigma factor</keyword>
<organism evidence="10 11">
    <name type="scientific">Clostridium ganghwense</name>
    <dbReference type="NCBI Taxonomy" id="312089"/>
    <lineage>
        <taxon>Bacteria</taxon>
        <taxon>Bacillati</taxon>
        <taxon>Bacillota</taxon>
        <taxon>Clostridia</taxon>
        <taxon>Eubacteriales</taxon>
        <taxon>Clostridiaceae</taxon>
        <taxon>Clostridium</taxon>
    </lineage>
</organism>
<evidence type="ECO:0000256" key="1">
    <source>
        <dbReference type="ARBA" id="ARBA00022490"/>
    </source>
</evidence>
<feature type="region of interest" description="Sigma-70 factor domain-3" evidence="6">
    <location>
        <begin position="217"/>
        <end position="293"/>
    </location>
</feature>
<evidence type="ECO:0000256" key="4">
    <source>
        <dbReference type="ARBA" id="ARBA00023125"/>
    </source>
</evidence>
<comment type="caution">
    <text evidence="10">The sequence shown here is derived from an EMBL/GenBank/DDBJ whole genome shotgun (WGS) entry which is preliminary data.</text>
</comment>
<evidence type="ECO:0000313" key="10">
    <source>
        <dbReference type="EMBL" id="MCY6371803.1"/>
    </source>
</evidence>
<dbReference type="Pfam" id="PF03979">
    <property type="entry name" value="Sigma70_r1_1"/>
    <property type="match status" value="1"/>
</dbReference>
<dbReference type="SUPFAM" id="SSF88946">
    <property type="entry name" value="Sigma2 domain of RNA polymerase sigma factors"/>
    <property type="match status" value="1"/>
</dbReference>
<dbReference type="PROSITE" id="PS00715">
    <property type="entry name" value="SIGMA70_1"/>
    <property type="match status" value="1"/>
</dbReference>
<dbReference type="Gene3D" id="1.10.601.10">
    <property type="entry name" value="RNA Polymerase Primary Sigma Factor"/>
    <property type="match status" value="2"/>
</dbReference>
<dbReference type="InterPro" id="IPR000943">
    <property type="entry name" value="RNA_pol_sigma70"/>
</dbReference>
<feature type="DNA-binding region" description="H-T-H motif" evidence="6">
    <location>
        <begin position="332"/>
        <end position="351"/>
    </location>
</feature>
<dbReference type="InterPro" id="IPR007624">
    <property type="entry name" value="RNA_pol_sigma70_r3"/>
</dbReference>
<evidence type="ECO:0000256" key="3">
    <source>
        <dbReference type="ARBA" id="ARBA00023082"/>
    </source>
</evidence>
<evidence type="ECO:0000256" key="6">
    <source>
        <dbReference type="HAMAP-Rule" id="MF_00963"/>
    </source>
</evidence>
<dbReference type="CDD" id="cd06171">
    <property type="entry name" value="Sigma70_r4"/>
    <property type="match status" value="1"/>
</dbReference>
<comment type="function">
    <text evidence="6">Sigma factors are initiation factors that promote the attachment of RNA polymerase to specific initiation sites and are then released. This sigma factor is the primary sigma factor during exponential growth.</text>
</comment>
<feature type="domain" description="RNA polymerase sigma-70" evidence="8">
    <location>
        <begin position="162"/>
        <end position="175"/>
    </location>
</feature>
<keyword evidence="4 6" id="KW-0238">DNA-binding</keyword>
<dbReference type="PANTHER" id="PTHR30603">
    <property type="entry name" value="RNA POLYMERASE SIGMA FACTOR RPO"/>
    <property type="match status" value="1"/>
</dbReference>
<dbReference type="InterPro" id="IPR028630">
    <property type="entry name" value="Sigma70_RpoD"/>
</dbReference>
<dbReference type="Pfam" id="PF04545">
    <property type="entry name" value="Sigma70_r4"/>
    <property type="match status" value="1"/>
</dbReference>
<comment type="similarity">
    <text evidence="6">Belongs to the sigma-70 factor family. RpoD/SigA subfamily.</text>
</comment>
<comment type="subunit">
    <text evidence="6">Interacts transiently with the RNA polymerase catalytic core.</text>
</comment>
<dbReference type="InterPro" id="IPR007127">
    <property type="entry name" value="RNA_pol_sigma_70_r1_1"/>
</dbReference>
<dbReference type="Gene3D" id="1.10.10.10">
    <property type="entry name" value="Winged helix-like DNA-binding domain superfamily/Winged helix DNA-binding domain"/>
    <property type="match status" value="2"/>
</dbReference>
<feature type="domain" description="RNA polymerase sigma-70" evidence="9">
    <location>
        <begin position="331"/>
        <end position="357"/>
    </location>
</feature>
<evidence type="ECO:0000259" key="9">
    <source>
        <dbReference type="PROSITE" id="PS00716"/>
    </source>
</evidence>
<dbReference type="Gene3D" id="1.10.220.120">
    <property type="entry name" value="Sigma-70 factor, region 1.1"/>
    <property type="match status" value="1"/>
</dbReference>
<dbReference type="SUPFAM" id="SSF88659">
    <property type="entry name" value="Sigma3 and sigma4 domains of RNA polymerase sigma factors"/>
    <property type="match status" value="2"/>
</dbReference>
<dbReference type="NCBIfam" id="TIGR02393">
    <property type="entry name" value="RpoD_Cterm"/>
    <property type="match status" value="1"/>
</dbReference>
<reference evidence="10" key="1">
    <citation type="submission" date="2022-12" db="EMBL/GenBank/DDBJ databases">
        <authorList>
            <person name="Wang J."/>
        </authorList>
    </citation>
    <scope>NUCLEOTIDE SEQUENCE</scope>
    <source>
        <strain evidence="10">HY-42-06</strain>
    </source>
</reference>
<dbReference type="Pfam" id="PF04542">
    <property type="entry name" value="Sigma70_r2"/>
    <property type="match status" value="1"/>
</dbReference>
<evidence type="ECO:0000256" key="5">
    <source>
        <dbReference type="ARBA" id="ARBA00023163"/>
    </source>
</evidence>
<dbReference type="InterPro" id="IPR013325">
    <property type="entry name" value="RNA_pol_sigma_r2"/>
</dbReference>
<comment type="subcellular location">
    <subcellularLocation>
        <location evidence="6">Cytoplasm</location>
    </subcellularLocation>
</comment>
<dbReference type="PANTHER" id="PTHR30603:SF60">
    <property type="entry name" value="RNA POLYMERASE SIGMA FACTOR RPOD"/>
    <property type="match status" value="1"/>
</dbReference>
<dbReference type="Pfam" id="PF00140">
    <property type="entry name" value="Sigma70_r1_2"/>
    <property type="match status" value="1"/>
</dbReference>
<dbReference type="InterPro" id="IPR012760">
    <property type="entry name" value="RNA_pol_sigma_RpoD_C"/>
</dbReference>
<dbReference type="NCBIfam" id="NF006666">
    <property type="entry name" value="PRK09210.1"/>
    <property type="match status" value="1"/>
</dbReference>
<feature type="region of interest" description="Sigma-70 factor domain-2" evidence="6">
    <location>
        <begin position="138"/>
        <end position="208"/>
    </location>
</feature>
<feature type="short sequence motif" description="Interaction with polymerase core subunit RpoC" evidence="6">
    <location>
        <begin position="162"/>
        <end position="165"/>
    </location>
</feature>